<dbReference type="EMBL" id="CAWUOM010000117">
    <property type="protein sequence ID" value="CAK7272858.1"/>
    <property type="molecule type" value="Genomic_DNA"/>
</dbReference>
<dbReference type="SMART" id="SM00297">
    <property type="entry name" value="BROMO"/>
    <property type="match status" value="1"/>
</dbReference>
<keyword evidence="2" id="KW-0805">Transcription regulation</keyword>
<dbReference type="InterPro" id="IPR009072">
    <property type="entry name" value="Histone-fold"/>
</dbReference>
<evidence type="ECO:0000313" key="10">
    <source>
        <dbReference type="Proteomes" id="UP001642501"/>
    </source>
</evidence>
<name>A0ABP0DX34_9PEZI</name>
<comment type="caution">
    <text evidence="9">The sequence shown here is derived from an EMBL/GenBank/DDBJ whole genome shotgun (WGS) entry which is preliminary data.</text>
</comment>
<evidence type="ECO:0000256" key="7">
    <source>
        <dbReference type="SAM" id="MobiDB-lite"/>
    </source>
</evidence>
<evidence type="ECO:0000256" key="5">
    <source>
        <dbReference type="ARBA" id="ARBA00023242"/>
    </source>
</evidence>
<evidence type="ECO:0000256" key="2">
    <source>
        <dbReference type="ARBA" id="ARBA00023015"/>
    </source>
</evidence>
<organism evidence="9 10">
    <name type="scientific">Sporothrix epigloea</name>
    <dbReference type="NCBI Taxonomy" id="1892477"/>
    <lineage>
        <taxon>Eukaryota</taxon>
        <taxon>Fungi</taxon>
        <taxon>Dikarya</taxon>
        <taxon>Ascomycota</taxon>
        <taxon>Pezizomycotina</taxon>
        <taxon>Sordariomycetes</taxon>
        <taxon>Sordariomycetidae</taxon>
        <taxon>Ophiostomatales</taxon>
        <taxon>Ophiostomataceae</taxon>
        <taxon>Sporothrix</taxon>
    </lineage>
</organism>
<feature type="region of interest" description="Disordered" evidence="7">
    <location>
        <begin position="461"/>
        <end position="537"/>
    </location>
</feature>
<proteinExistence type="predicted"/>
<feature type="compositionally biased region" description="Acidic residues" evidence="7">
    <location>
        <begin position="117"/>
        <end position="134"/>
    </location>
</feature>
<feature type="compositionally biased region" description="Acidic residues" evidence="7">
    <location>
        <begin position="475"/>
        <end position="487"/>
    </location>
</feature>
<evidence type="ECO:0000256" key="3">
    <source>
        <dbReference type="ARBA" id="ARBA00023117"/>
    </source>
</evidence>
<protein>
    <submittedName>
        <fullName evidence="9">Transcriptional activator spt7</fullName>
    </submittedName>
</protein>
<keyword evidence="5" id="KW-0539">Nucleus</keyword>
<dbReference type="InterPro" id="IPR036427">
    <property type="entry name" value="Bromodomain-like_sf"/>
</dbReference>
<dbReference type="InterPro" id="IPR006565">
    <property type="entry name" value="BTP"/>
</dbReference>
<feature type="domain" description="Bromo" evidence="8">
    <location>
        <begin position="365"/>
        <end position="435"/>
    </location>
</feature>
<feature type="compositionally biased region" description="Polar residues" evidence="7">
    <location>
        <begin position="158"/>
        <end position="170"/>
    </location>
</feature>
<dbReference type="Pfam" id="PF07524">
    <property type="entry name" value="Bromo_TP"/>
    <property type="match status" value="1"/>
</dbReference>
<evidence type="ECO:0000256" key="6">
    <source>
        <dbReference type="PROSITE-ProRule" id="PRU00035"/>
    </source>
</evidence>
<evidence type="ECO:0000256" key="4">
    <source>
        <dbReference type="ARBA" id="ARBA00023163"/>
    </source>
</evidence>
<feature type="region of interest" description="Disordered" evidence="7">
    <location>
        <begin position="1080"/>
        <end position="1125"/>
    </location>
</feature>
<reference evidence="9 10" key="1">
    <citation type="submission" date="2024-01" db="EMBL/GenBank/DDBJ databases">
        <authorList>
            <person name="Allen C."/>
            <person name="Tagirdzhanova G."/>
        </authorList>
    </citation>
    <scope>NUCLEOTIDE SEQUENCE [LARGE SCALE GENOMIC DNA]</scope>
    <source>
        <strain evidence="9 10">CBS 573.63</strain>
    </source>
</reference>
<dbReference type="PANTHER" id="PTHR47343">
    <property type="entry name" value="TRANSCRIPTIONAL ACTIVATOR SPT7"/>
    <property type="match status" value="1"/>
</dbReference>
<dbReference type="PANTHER" id="PTHR47343:SF1">
    <property type="entry name" value="TRANSCRIPTIONAL ACTIVATOR SPT7"/>
    <property type="match status" value="1"/>
</dbReference>
<evidence type="ECO:0000313" key="9">
    <source>
        <dbReference type="EMBL" id="CAK7272858.1"/>
    </source>
</evidence>
<keyword evidence="3 6" id="KW-0103">Bromodomain</keyword>
<dbReference type="CDD" id="cd05510">
    <property type="entry name" value="Bromo_SPT7_like"/>
    <property type="match status" value="1"/>
</dbReference>
<dbReference type="InterPro" id="IPR001487">
    <property type="entry name" value="Bromodomain"/>
</dbReference>
<feature type="region of interest" description="Disordered" evidence="7">
    <location>
        <begin position="1189"/>
        <end position="1232"/>
    </location>
</feature>
<dbReference type="PRINTS" id="PR00503">
    <property type="entry name" value="BROMODOMAIN"/>
</dbReference>
<dbReference type="InterPro" id="IPR037782">
    <property type="entry name" value="Spt7"/>
</dbReference>
<gene>
    <name evidence="9" type="primary">SPT7</name>
    <name evidence="9" type="ORF">SEPCBS57363_005358</name>
</gene>
<dbReference type="CDD" id="cd22927">
    <property type="entry name" value="HFD_SPT7"/>
    <property type="match status" value="1"/>
</dbReference>
<evidence type="ECO:0000256" key="1">
    <source>
        <dbReference type="ARBA" id="ARBA00004123"/>
    </source>
</evidence>
<dbReference type="Gene3D" id="1.20.920.10">
    <property type="entry name" value="Bromodomain-like"/>
    <property type="match status" value="1"/>
</dbReference>
<feature type="compositionally biased region" description="Basic and acidic residues" evidence="7">
    <location>
        <begin position="461"/>
        <end position="474"/>
    </location>
</feature>
<dbReference type="Proteomes" id="UP001642501">
    <property type="component" value="Unassembled WGS sequence"/>
</dbReference>
<keyword evidence="4" id="KW-0804">Transcription</keyword>
<sequence>MVSFFNDAPARTQTPVGGADIDMAGASMPEASTFTTATEADDDSRRALFADLYRKSESRVALLFADDGNYNYDAINFLMRPPRQAASARYHPLLPPPTTDHAPIHEPPYKKAKRVIDEDDYGDDNDDEEADDDAANAKSAAGYGSGPVSSAMAEPPQQLLSPSKTGSSPVHSVGSPDKITGSKPTSLRDDALILSTTNSSPNRTQPPSQNPSSQKSAPLKSSEDVRKELEEARIATEEAARRSFFTIFHTLENDRTAMLEQQQLEESEKQIQAEMEKNGTTVANGSAGPNQGSLSSANLGASSLTLKHLIARIDSKRDQVKATDAELRTLINEVRKNRSKWASEENVGQEELYEALEKVLSELKAHTEYSTPFLQRVNKREAPDYHLVVKQPMDLGTMTKKLKGLQFKSKAEFVADLNLVWDNCLKYNRDAGHPLRRMATGMRKEAEKLIPLIPDLTIRSRAEVEAEERRKQNGGDDDGGDDSDDEPIMSSRGRKTGAKGVANKSRAGGTTTMTTSALPDAGSDLKEGTPGVDQKPILPLNGLLLKAGREGSEFGGGDAGSNGFSTPIGAGAGGAGSLTPSGMNGHLSNVDTMDIDATSSVHGNNGMAALSRAFIEVSEQTYEDEASKIWKQVTKKDRALIAKQRYELFQGNKLNVNEPALLRNKAGMRWYLKGVKEAEALGILGPASHHQTENASKDAHMPASSKATETTLAEMEDDVEKVVPDYYEPETIVPDIPLRLQWVLDDEGQVVNQNEEFLRLVPAGHFVSPVSRLTKRLESNMRQIQETRKICSKIGIVKQMQIQTQIYQNQFQRYDPPPFQELDIEPQFVCGDGPFMAGETSRAALQRSVAKVFFHAGFEELQPSALDSVTDIAADYFTKLCRTFNVYNEAEKKEAVGVWANQGARFQPRYTPEEVVLHTLYENGHDIDSLESYAREDVERLGTKLSGMHERMKMHLSDLLRPALQDGGTEAFHDGSDQFVGGDFAGELGEDFFGFKALGLDREFGLDIMSVPLHLLQSRVRNQHAVDAPTGVTSELLFDDLAPLDAVTTTSITEEIGLVRNFFLAKLHANGDKALIEDEDLPVKQRRPRPRLGATGKIVSPQKRPPKEQIAMAKRKKREQAAAAAAAAAKAAEQGAAASSNTTTNGVTAASAGGAAALEKSASAKKLKTGPTTSITVPNLSYDTIHASSTEGAGLNLPNGVGSSGDNVGGQGSPGGDDKDDIGGLMSPESIH</sequence>
<evidence type="ECO:0000259" key="8">
    <source>
        <dbReference type="PROSITE" id="PS50014"/>
    </source>
</evidence>
<dbReference type="SUPFAM" id="SSF47370">
    <property type="entry name" value="Bromodomain"/>
    <property type="match status" value="1"/>
</dbReference>
<feature type="compositionally biased region" description="Low complexity" evidence="7">
    <location>
        <begin position="195"/>
        <end position="214"/>
    </location>
</feature>
<dbReference type="Pfam" id="PF00439">
    <property type="entry name" value="Bromodomain"/>
    <property type="match status" value="1"/>
</dbReference>
<dbReference type="Gene3D" id="1.10.20.10">
    <property type="entry name" value="Histone, subunit A"/>
    <property type="match status" value="1"/>
</dbReference>
<keyword evidence="10" id="KW-1185">Reference proteome</keyword>
<accession>A0ABP0DX34</accession>
<feature type="region of interest" description="Disordered" evidence="7">
    <location>
        <begin position="88"/>
        <end position="229"/>
    </location>
</feature>
<dbReference type="PROSITE" id="PS50014">
    <property type="entry name" value="BROMODOMAIN_2"/>
    <property type="match status" value="1"/>
</dbReference>
<comment type="subcellular location">
    <subcellularLocation>
        <location evidence="1">Nucleus</location>
    </subcellularLocation>
</comment>
<feature type="compositionally biased region" description="Polar residues" evidence="7">
    <location>
        <begin position="508"/>
        <end position="517"/>
    </location>
</feature>